<dbReference type="SUPFAM" id="SSF54001">
    <property type="entry name" value="Cysteine proteinases"/>
    <property type="match status" value="1"/>
</dbReference>
<evidence type="ECO:0000259" key="1">
    <source>
        <dbReference type="SMART" id="SM00460"/>
    </source>
</evidence>
<dbReference type="RefSeq" id="WP_145150885.1">
    <property type="nucleotide sequence ID" value="NZ_VNIM01000034.1"/>
</dbReference>
<protein>
    <submittedName>
        <fullName evidence="2">Transglutaminase family protein</fullName>
    </submittedName>
</protein>
<proteinExistence type="predicted"/>
<sequence length="293" mass="31634">MRYDVSHRTRTRYARPVRFTRCNLRLRPIEWDGQVVESHAFHVEPRASFGEARDSGYAVNVTRMLIDRPAGEVVIDSRFRVTVNRPVPDVRADDPTVAEVGAAARASRDLGPTGPASYLFASPLIALDPAIADYCAAELDPARGIVEAGFALTRRIFTDFRYDGTATEADTPPAEAFAKRHGVCQDFAQIMIAGLRASGVPAAYVSGYLRTIPPAGKPRLVGADATHAWVLIWCGPARGWIGFDPTNDCAMAGDHIVTAIGRDYADVAPVDGIFLGGGRQKIDVSVDVAPIEG</sequence>
<dbReference type="Gene3D" id="3.10.620.30">
    <property type="match status" value="1"/>
</dbReference>
<dbReference type="SMART" id="SM00460">
    <property type="entry name" value="TGc"/>
    <property type="match status" value="1"/>
</dbReference>
<accession>A0A558R4Z2</accession>
<dbReference type="PANTHER" id="PTHR33490:SF7">
    <property type="entry name" value="BLR2979 PROTEIN"/>
    <property type="match status" value="1"/>
</dbReference>
<reference evidence="2 3" key="1">
    <citation type="submission" date="2019-07" db="EMBL/GenBank/DDBJ databases">
        <title>Sphingomonas solaris sp. nov., isolated from a solar panel from Boston, Massachusetts.</title>
        <authorList>
            <person name="Tanner K."/>
            <person name="Pascual J."/>
            <person name="Mancuso C."/>
            <person name="Pereto J."/>
            <person name="Khalil A."/>
            <person name="Vilanova C."/>
        </authorList>
    </citation>
    <scope>NUCLEOTIDE SEQUENCE [LARGE SCALE GENOMIC DNA]</scope>
    <source>
        <strain evidence="2 3">R4DWN</strain>
    </source>
</reference>
<dbReference type="Proteomes" id="UP000318681">
    <property type="component" value="Unassembled WGS sequence"/>
</dbReference>
<dbReference type="OrthoDB" id="9804023at2"/>
<evidence type="ECO:0000313" key="2">
    <source>
        <dbReference type="EMBL" id="TVV74402.1"/>
    </source>
</evidence>
<name>A0A558R4Z2_9SPHN</name>
<evidence type="ECO:0000313" key="3">
    <source>
        <dbReference type="Proteomes" id="UP000318681"/>
    </source>
</evidence>
<gene>
    <name evidence="2" type="ORF">FOY91_09965</name>
</gene>
<dbReference type="AlphaFoldDB" id="A0A558R4Z2"/>
<comment type="caution">
    <text evidence="2">The sequence shown here is derived from an EMBL/GenBank/DDBJ whole genome shotgun (WGS) entry which is preliminary data.</text>
</comment>
<dbReference type="Pfam" id="PF08379">
    <property type="entry name" value="Bact_transglu_N"/>
    <property type="match status" value="1"/>
</dbReference>
<dbReference type="InterPro" id="IPR013589">
    <property type="entry name" value="Bac_transglu_N"/>
</dbReference>
<keyword evidence="3" id="KW-1185">Reference proteome</keyword>
<dbReference type="InterPro" id="IPR002931">
    <property type="entry name" value="Transglutaminase-like"/>
</dbReference>
<dbReference type="InterPro" id="IPR038765">
    <property type="entry name" value="Papain-like_cys_pep_sf"/>
</dbReference>
<dbReference type="PANTHER" id="PTHR33490">
    <property type="entry name" value="BLR5614 PROTEIN-RELATED"/>
    <property type="match status" value="1"/>
</dbReference>
<feature type="domain" description="Transglutaminase-like" evidence="1">
    <location>
        <begin position="176"/>
        <end position="247"/>
    </location>
</feature>
<dbReference type="EMBL" id="VNIM01000034">
    <property type="protein sequence ID" value="TVV74402.1"/>
    <property type="molecule type" value="Genomic_DNA"/>
</dbReference>
<organism evidence="2 3">
    <name type="scientific">Alterirhizorhabdus solaris</name>
    <dbReference type="NCBI Taxonomy" id="2529389"/>
    <lineage>
        <taxon>Bacteria</taxon>
        <taxon>Pseudomonadati</taxon>
        <taxon>Pseudomonadota</taxon>
        <taxon>Alphaproteobacteria</taxon>
        <taxon>Sphingomonadales</taxon>
        <taxon>Rhizorhabdaceae</taxon>
        <taxon>Alterirhizorhabdus</taxon>
    </lineage>
</organism>
<dbReference type="Pfam" id="PF01841">
    <property type="entry name" value="Transglut_core"/>
    <property type="match status" value="1"/>
</dbReference>